<accession>A0A8J2ZWY2</accession>
<gene>
    <name evidence="2" type="ORF">GCM10007096_23780</name>
</gene>
<dbReference type="Proteomes" id="UP000656813">
    <property type="component" value="Unassembled WGS sequence"/>
</dbReference>
<reference evidence="2" key="1">
    <citation type="journal article" date="2014" name="Int. J. Syst. Evol. Microbiol.">
        <title>Complete genome sequence of Corynebacterium casei LMG S-19264T (=DSM 44701T), isolated from a smear-ripened cheese.</title>
        <authorList>
            <consortium name="US DOE Joint Genome Institute (JGI-PGF)"/>
            <person name="Walter F."/>
            <person name="Albersmeier A."/>
            <person name="Kalinowski J."/>
            <person name="Ruckert C."/>
        </authorList>
    </citation>
    <scope>NUCLEOTIDE SEQUENCE</scope>
    <source>
        <strain evidence="2">CGMCC 1.12777</strain>
    </source>
</reference>
<dbReference type="Gene3D" id="2.40.10.220">
    <property type="entry name" value="predicted glycosyltransferase like domains"/>
    <property type="match status" value="1"/>
</dbReference>
<dbReference type="Pfam" id="PF07238">
    <property type="entry name" value="PilZ"/>
    <property type="match status" value="1"/>
</dbReference>
<proteinExistence type="predicted"/>
<name>A0A8J2ZWY2_9BACL</name>
<dbReference type="GO" id="GO:0035438">
    <property type="term" value="F:cyclic-di-GMP binding"/>
    <property type="evidence" value="ECO:0007669"/>
    <property type="project" value="InterPro"/>
</dbReference>
<reference evidence="2" key="2">
    <citation type="submission" date="2020-09" db="EMBL/GenBank/DDBJ databases">
        <authorList>
            <person name="Sun Q."/>
            <person name="Zhou Y."/>
        </authorList>
    </citation>
    <scope>NUCLEOTIDE SEQUENCE</scope>
    <source>
        <strain evidence="2">CGMCC 1.12777</strain>
    </source>
</reference>
<dbReference type="AlphaFoldDB" id="A0A8J2ZWY2"/>
<dbReference type="EMBL" id="BMFV01000017">
    <property type="protein sequence ID" value="GGH83226.1"/>
    <property type="molecule type" value="Genomic_DNA"/>
</dbReference>
<evidence type="ECO:0000313" key="2">
    <source>
        <dbReference type="EMBL" id="GGH83226.1"/>
    </source>
</evidence>
<comment type="caution">
    <text evidence="2">The sequence shown here is derived from an EMBL/GenBank/DDBJ whole genome shotgun (WGS) entry which is preliminary data.</text>
</comment>
<sequence>MLTSGLVQLTISGEGQKPSLIEVLLYREGAMLMRYKREEAFRYAFDPPLEAYFSIIEVNGQTIDVPEGPARLLDLSTHGLKFSSDLDIPMSENDTISVSVRFSINESEYKINGEVAWRKQESKRCFFYGIHLFADERLQQALTQELIVFSRSVNS</sequence>
<feature type="domain" description="PilZ" evidence="1">
    <location>
        <begin position="68"/>
        <end position="143"/>
    </location>
</feature>
<keyword evidence="3" id="KW-1185">Reference proteome</keyword>
<organism evidence="2 3">
    <name type="scientific">Pullulanibacillus pueri</name>
    <dbReference type="NCBI Taxonomy" id="1437324"/>
    <lineage>
        <taxon>Bacteria</taxon>
        <taxon>Bacillati</taxon>
        <taxon>Bacillota</taxon>
        <taxon>Bacilli</taxon>
        <taxon>Bacillales</taxon>
        <taxon>Sporolactobacillaceae</taxon>
        <taxon>Pullulanibacillus</taxon>
    </lineage>
</organism>
<protein>
    <recommendedName>
        <fullName evidence="1">PilZ domain-containing protein</fullName>
    </recommendedName>
</protein>
<evidence type="ECO:0000313" key="3">
    <source>
        <dbReference type="Proteomes" id="UP000656813"/>
    </source>
</evidence>
<evidence type="ECO:0000259" key="1">
    <source>
        <dbReference type="Pfam" id="PF07238"/>
    </source>
</evidence>
<dbReference type="InterPro" id="IPR009875">
    <property type="entry name" value="PilZ_domain"/>
</dbReference>